<gene>
    <name evidence="8" type="ORF">GCM10023188_14070</name>
</gene>
<protein>
    <submittedName>
        <fullName evidence="8">RagB/SusD family nutrient uptake outer membrane protein</fullName>
    </submittedName>
</protein>
<keyword evidence="9" id="KW-1185">Reference proteome</keyword>
<dbReference type="Pfam" id="PF14322">
    <property type="entry name" value="SusD-like_3"/>
    <property type="match status" value="1"/>
</dbReference>
<dbReference type="SUPFAM" id="SSF48452">
    <property type="entry name" value="TPR-like"/>
    <property type="match status" value="1"/>
</dbReference>
<dbReference type="InterPro" id="IPR033985">
    <property type="entry name" value="SusD-like_N"/>
</dbReference>
<evidence type="ECO:0000313" key="8">
    <source>
        <dbReference type="EMBL" id="GAA4429093.1"/>
    </source>
</evidence>
<dbReference type="CDD" id="cd08977">
    <property type="entry name" value="SusD"/>
    <property type="match status" value="1"/>
</dbReference>
<dbReference type="Pfam" id="PF07980">
    <property type="entry name" value="SusD_RagB"/>
    <property type="match status" value="1"/>
</dbReference>
<dbReference type="InterPro" id="IPR011990">
    <property type="entry name" value="TPR-like_helical_dom_sf"/>
</dbReference>
<evidence type="ECO:0000256" key="1">
    <source>
        <dbReference type="ARBA" id="ARBA00004442"/>
    </source>
</evidence>
<evidence type="ECO:0000313" key="9">
    <source>
        <dbReference type="Proteomes" id="UP001500552"/>
    </source>
</evidence>
<feature type="domain" description="RagB/SusD" evidence="6">
    <location>
        <begin position="337"/>
        <end position="489"/>
    </location>
</feature>
<accession>A0ABP8LHC9</accession>
<evidence type="ECO:0000259" key="7">
    <source>
        <dbReference type="Pfam" id="PF14322"/>
    </source>
</evidence>
<keyword evidence="5" id="KW-0998">Cell outer membrane</keyword>
<keyword evidence="3" id="KW-0732">Signal</keyword>
<comment type="subcellular location">
    <subcellularLocation>
        <location evidence="1">Cell outer membrane</location>
    </subcellularLocation>
</comment>
<evidence type="ECO:0000256" key="2">
    <source>
        <dbReference type="ARBA" id="ARBA00006275"/>
    </source>
</evidence>
<comment type="caution">
    <text evidence="8">The sequence shown here is derived from an EMBL/GenBank/DDBJ whole genome shotgun (WGS) entry which is preliminary data.</text>
</comment>
<dbReference type="Proteomes" id="UP001500552">
    <property type="component" value="Unassembled WGS sequence"/>
</dbReference>
<sequence>MLVAGLVSCEDELDQAPLSDASAANFYRNSADFEQAVNGIYAQLSPVPDRYYDLSETRSDNVYGSSSTGVRPWDPVNDFATTLENNELIAEAWNNDFNGIMRANTVLEKLNESVVPEEGLRNQFEGEARFLRALYYFDLVRWFGEVPLYATVVLPAEALTIPRSPVADVYALIMADLNTAIEKLPASYGASGKGRATSWAAKALLARVHLTRSGPSYGIEGPGLEANEYSQALTLLNDVITNGPYGWVSDYASIFGYGNENNPDIVFDIQFQSGGLGLGTTLPGYMGPGSYFNAIPGIPSPQSGVEMRELSDDLLNAYVPEDVRKGVTVQEGFTDVNGNVETRAFYRKFLDESSPGIDRFDWPINFPLIRYTDVLMMKAEAILQGAAGTQQEVDDIVNMVRARAGLEPVANVTLGMLLEERRLEFAGEGLRWHELVRFGQVIDKMNAWLPQEDELNRMPESIEAFHVIYPIPFTQLTVKEGLYEQNPGY</sequence>
<evidence type="ECO:0000256" key="5">
    <source>
        <dbReference type="ARBA" id="ARBA00023237"/>
    </source>
</evidence>
<organism evidence="8 9">
    <name type="scientific">Pontibacter saemangeumensis</name>
    <dbReference type="NCBI Taxonomy" id="1084525"/>
    <lineage>
        <taxon>Bacteria</taxon>
        <taxon>Pseudomonadati</taxon>
        <taxon>Bacteroidota</taxon>
        <taxon>Cytophagia</taxon>
        <taxon>Cytophagales</taxon>
        <taxon>Hymenobacteraceae</taxon>
        <taxon>Pontibacter</taxon>
    </lineage>
</organism>
<feature type="domain" description="SusD-like N-terminal" evidence="7">
    <location>
        <begin position="28"/>
        <end position="210"/>
    </location>
</feature>
<name>A0ABP8LHC9_9BACT</name>
<dbReference type="Gene3D" id="1.25.40.390">
    <property type="match status" value="1"/>
</dbReference>
<evidence type="ECO:0000256" key="4">
    <source>
        <dbReference type="ARBA" id="ARBA00023136"/>
    </source>
</evidence>
<evidence type="ECO:0000259" key="6">
    <source>
        <dbReference type="Pfam" id="PF07980"/>
    </source>
</evidence>
<dbReference type="InterPro" id="IPR012944">
    <property type="entry name" value="SusD_RagB_dom"/>
</dbReference>
<keyword evidence="4" id="KW-0472">Membrane</keyword>
<comment type="similarity">
    <text evidence="2">Belongs to the SusD family.</text>
</comment>
<dbReference type="EMBL" id="BAABHC010000005">
    <property type="protein sequence ID" value="GAA4429093.1"/>
    <property type="molecule type" value="Genomic_DNA"/>
</dbReference>
<reference evidence="9" key="1">
    <citation type="journal article" date="2019" name="Int. J. Syst. Evol. Microbiol.">
        <title>The Global Catalogue of Microorganisms (GCM) 10K type strain sequencing project: providing services to taxonomists for standard genome sequencing and annotation.</title>
        <authorList>
            <consortium name="The Broad Institute Genomics Platform"/>
            <consortium name="The Broad Institute Genome Sequencing Center for Infectious Disease"/>
            <person name="Wu L."/>
            <person name="Ma J."/>
        </authorList>
    </citation>
    <scope>NUCLEOTIDE SEQUENCE [LARGE SCALE GENOMIC DNA]</scope>
    <source>
        <strain evidence="9">JCM 17926</strain>
    </source>
</reference>
<proteinExistence type="inferred from homology"/>
<evidence type="ECO:0000256" key="3">
    <source>
        <dbReference type="ARBA" id="ARBA00022729"/>
    </source>
</evidence>